<organism evidence="2 3">
    <name type="scientific">Durusdinium trenchii</name>
    <dbReference type="NCBI Taxonomy" id="1381693"/>
    <lineage>
        <taxon>Eukaryota</taxon>
        <taxon>Sar</taxon>
        <taxon>Alveolata</taxon>
        <taxon>Dinophyceae</taxon>
        <taxon>Suessiales</taxon>
        <taxon>Symbiodiniaceae</taxon>
        <taxon>Durusdinium</taxon>
    </lineage>
</organism>
<accession>A0ABP0JDE3</accession>
<gene>
    <name evidence="2" type="ORF">CCMP2556_LOCUS10828</name>
</gene>
<dbReference type="EMBL" id="CAXAMN010005113">
    <property type="protein sequence ID" value="CAK9012383.1"/>
    <property type="molecule type" value="Genomic_DNA"/>
</dbReference>
<evidence type="ECO:0000313" key="3">
    <source>
        <dbReference type="Proteomes" id="UP001642484"/>
    </source>
</evidence>
<name>A0ABP0JDE3_9DINO</name>
<feature type="region of interest" description="Disordered" evidence="1">
    <location>
        <begin position="21"/>
        <end position="50"/>
    </location>
</feature>
<keyword evidence="3" id="KW-1185">Reference proteome</keyword>
<proteinExistence type="predicted"/>
<evidence type="ECO:0000256" key="1">
    <source>
        <dbReference type="SAM" id="MobiDB-lite"/>
    </source>
</evidence>
<protein>
    <submittedName>
        <fullName evidence="2">Uncharacterized protein</fullName>
    </submittedName>
</protein>
<sequence length="236" mass="25606">MAVWQAQNKKGFKGVFNAKTPWQPAGKDQSATTFAASEAKGGAGGKGKGGMGMMAAMGSKGKGKGGPKGAMMMMAALMKGMKGKGKGKNPNRGKGHTLPRERVSENPMIGEVLEWKGKYGWIKPQDPIEHEKASRHGGKLFVSQGDLVGVTELSAGRLVQFHLCLGESEHLCDAELRFLISAERTDLTFFFLQRMVFWSSVSLLRFPRVCRAFCSHKKLPRFEDSSGLGAEEVLQA</sequence>
<reference evidence="2 3" key="1">
    <citation type="submission" date="2024-02" db="EMBL/GenBank/DDBJ databases">
        <authorList>
            <person name="Chen Y."/>
            <person name="Shah S."/>
            <person name="Dougan E. K."/>
            <person name="Thang M."/>
            <person name="Chan C."/>
        </authorList>
    </citation>
    <scope>NUCLEOTIDE SEQUENCE [LARGE SCALE GENOMIC DNA]</scope>
</reference>
<dbReference type="Proteomes" id="UP001642484">
    <property type="component" value="Unassembled WGS sequence"/>
</dbReference>
<comment type="caution">
    <text evidence="2">The sequence shown here is derived from an EMBL/GenBank/DDBJ whole genome shotgun (WGS) entry which is preliminary data.</text>
</comment>
<feature type="compositionally biased region" description="Gly residues" evidence="1">
    <location>
        <begin position="41"/>
        <end position="50"/>
    </location>
</feature>
<evidence type="ECO:0000313" key="2">
    <source>
        <dbReference type="EMBL" id="CAK9012383.1"/>
    </source>
</evidence>